<dbReference type="RefSeq" id="WP_054019977.1">
    <property type="nucleotide sequence ID" value="NZ_BBYR01000030.1"/>
</dbReference>
<dbReference type="AlphaFoldDB" id="A0A0K8NZZ1"/>
<dbReference type="OrthoDB" id="8880364at2"/>
<comment type="caution">
    <text evidence="3">The sequence shown here is derived from an EMBL/GenBank/DDBJ whole genome shotgun (WGS) entry which is preliminary data.</text>
</comment>
<dbReference type="PIRSF" id="PIRSF017082">
    <property type="entry name" value="YflP"/>
    <property type="match status" value="1"/>
</dbReference>
<reference evidence="4" key="1">
    <citation type="submission" date="2015-07" db="EMBL/GenBank/DDBJ databases">
        <title>Discovery of a poly(ethylene terephthalate assimilation.</title>
        <authorList>
            <person name="Yoshida S."/>
            <person name="Hiraga K."/>
            <person name="Takehana T."/>
            <person name="Taniguchi I."/>
            <person name="Yamaji H."/>
            <person name="Maeda Y."/>
            <person name="Toyohara K."/>
            <person name="Miyamoto K."/>
            <person name="Kimura Y."/>
            <person name="Oda K."/>
        </authorList>
    </citation>
    <scope>NUCLEOTIDE SEQUENCE [LARGE SCALE GENOMIC DNA]</scope>
    <source>
        <strain evidence="4">NBRC 110686 / TISTR 2288 / 201-F6</strain>
    </source>
</reference>
<dbReference type="Proteomes" id="UP000037660">
    <property type="component" value="Unassembled WGS sequence"/>
</dbReference>
<keyword evidence="4" id="KW-1185">Reference proteome</keyword>
<organism evidence="3 4">
    <name type="scientific">Piscinibacter sakaiensis</name>
    <name type="common">Ideonella sakaiensis</name>
    <dbReference type="NCBI Taxonomy" id="1547922"/>
    <lineage>
        <taxon>Bacteria</taxon>
        <taxon>Pseudomonadati</taxon>
        <taxon>Pseudomonadota</taxon>
        <taxon>Betaproteobacteria</taxon>
        <taxon>Burkholderiales</taxon>
        <taxon>Sphaerotilaceae</taxon>
        <taxon>Piscinibacter</taxon>
    </lineage>
</organism>
<dbReference type="Gene3D" id="3.40.190.150">
    <property type="entry name" value="Bordetella uptake gene, domain 1"/>
    <property type="match status" value="1"/>
</dbReference>
<name>A0A0K8NZZ1_PISS1</name>
<dbReference type="InterPro" id="IPR042100">
    <property type="entry name" value="Bug_dom1"/>
</dbReference>
<dbReference type="InterPro" id="IPR005064">
    <property type="entry name" value="BUG"/>
</dbReference>
<comment type="similarity">
    <text evidence="1">Belongs to the UPF0065 (bug) family.</text>
</comment>
<reference evidence="3 4" key="2">
    <citation type="journal article" date="2016" name="Science">
        <title>A bacterium that degrades and assimilates poly(ethylene terephthalate).</title>
        <authorList>
            <person name="Yoshida S."/>
            <person name="Hiraga K."/>
            <person name="Takehana T."/>
            <person name="Taniguchi I."/>
            <person name="Yamaji H."/>
            <person name="Maeda Y."/>
            <person name="Toyohara K."/>
            <person name="Miyamoto K."/>
            <person name="Kimura Y."/>
            <person name="Oda K."/>
        </authorList>
    </citation>
    <scope>NUCLEOTIDE SEQUENCE [LARGE SCALE GENOMIC DNA]</scope>
    <source>
        <strain evidence="4">NBRC 110686 / TISTR 2288 / 201-F6</strain>
    </source>
</reference>
<evidence type="ECO:0000256" key="1">
    <source>
        <dbReference type="ARBA" id="ARBA00006987"/>
    </source>
</evidence>
<accession>A0A0K8NZZ1</accession>
<dbReference type="STRING" id="1547922.ISF6_1791"/>
<dbReference type="CDD" id="cd13578">
    <property type="entry name" value="PBP2_Bug27"/>
    <property type="match status" value="1"/>
</dbReference>
<evidence type="ECO:0000313" key="3">
    <source>
        <dbReference type="EMBL" id="GAP35951.1"/>
    </source>
</evidence>
<protein>
    <submittedName>
        <fullName evidence="3">Putative exported protein</fullName>
    </submittedName>
</protein>
<dbReference type="Gene3D" id="3.40.190.10">
    <property type="entry name" value="Periplasmic binding protein-like II"/>
    <property type="match status" value="1"/>
</dbReference>
<keyword evidence="2" id="KW-0732">Signal</keyword>
<gene>
    <name evidence="3" type="ORF">ISF6_1791</name>
</gene>
<sequence length="322" mass="33169">MIQRRDLLAAGLASLAAPLAARAETWPARPLKALQGFAAGGNADTIARLLGAEMARGLGQPIVVEAVTGAGGTLASAAVARAAPDGHTLLLATGGHAVAGALYEKLPYQTVGSFQMVSTITFFPFLLLVNPASNLRTLAEVAAQAKATNGGIAYGSAGVGSTHHLVGELLGKSAGIPMLHVPFRGDAASLTALLGNEVPMVIAPATAALPQIKAGKLRPVATTGPARWAGMPELPTVAEQGVAGFDVRSWAGWMLPAGTPQPIVERLHAETQKALQLPTVRSRLEEMGGEARGSSPQEMTAMVAAEVQKWSRVIADARIQRL</sequence>
<feature type="chain" id="PRO_5005513565" evidence="2">
    <location>
        <begin position="24"/>
        <end position="322"/>
    </location>
</feature>
<dbReference type="PANTHER" id="PTHR42928:SF5">
    <property type="entry name" value="BLR1237 PROTEIN"/>
    <property type="match status" value="1"/>
</dbReference>
<dbReference type="Pfam" id="PF03401">
    <property type="entry name" value="TctC"/>
    <property type="match status" value="1"/>
</dbReference>
<feature type="signal peptide" evidence="2">
    <location>
        <begin position="1"/>
        <end position="23"/>
    </location>
</feature>
<proteinExistence type="inferred from homology"/>
<evidence type="ECO:0000313" key="4">
    <source>
        <dbReference type="Proteomes" id="UP000037660"/>
    </source>
</evidence>
<dbReference type="PANTHER" id="PTHR42928">
    <property type="entry name" value="TRICARBOXYLATE-BINDING PROTEIN"/>
    <property type="match status" value="1"/>
</dbReference>
<dbReference type="SUPFAM" id="SSF53850">
    <property type="entry name" value="Periplasmic binding protein-like II"/>
    <property type="match status" value="1"/>
</dbReference>
<evidence type="ECO:0000256" key="2">
    <source>
        <dbReference type="SAM" id="SignalP"/>
    </source>
</evidence>
<dbReference type="EMBL" id="BBYR01000030">
    <property type="protein sequence ID" value="GAP35951.1"/>
    <property type="molecule type" value="Genomic_DNA"/>
</dbReference>